<comment type="caution">
    <text evidence="1">The sequence shown here is derived from an EMBL/GenBank/DDBJ whole genome shotgun (WGS) entry which is preliminary data.</text>
</comment>
<organism evidence="1 2">
    <name type="scientific">Melia azedarach</name>
    <name type="common">Chinaberry tree</name>
    <dbReference type="NCBI Taxonomy" id="155640"/>
    <lineage>
        <taxon>Eukaryota</taxon>
        <taxon>Viridiplantae</taxon>
        <taxon>Streptophyta</taxon>
        <taxon>Embryophyta</taxon>
        <taxon>Tracheophyta</taxon>
        <taxon>Spermatophyta</taxon>
        <taxon>Magnoliopsida</taxon>
        <taxon>eudicotyledons</taxon>
        <taxon>Gunneridae</taxon>
        <taxon>Pentapetalae</taxon>
        <taxon>rosids</taxon>
        <taxon>malvids</taxon>
        <taxon>Sapindales</taxon>
        <taxon>Meliaceae</taxon>
        <taxon>Melia</taxon>
    </lineage>
</organism>
<proteinExistence type="predicted"/>
<name>A0ACC1Y748_MELAZ</name>
<gene>
    <name evidence="1" type="ORF">OWV82_010654</name>
</gene>
<dbReference type="Proteomes" id="UP001164539">
    <property type="component" value="Chromosome 5"/>
</dbReference>
<sequence>MSGSPTMNGVAERRNMTLKDMVKSMISHSTLPESLWGEALKIAAYILNRISTKATIKTPYKLWTCKKPNLKYLYVWGCPVEERPYRPNEKKLDSRTVSYYFIGYSERSKGYKFYDPRTKSIFESGNAWFFEDVKLAEGDNIRDFVFKEEYVDIPIGVIGIDQDLIPDLVQDTNQDNDGEPPIQEIVPEEQALAPQQPMPLRRSTRERRSTLPDDYIVFLQEHEVDIAVMEDDPINFRQDIESSNSQKRIDAMNEEIKSMKDNDVWDLVPLPEGTKLIGCKWIFKIKRDLKDDVERYKAYLVAKGFTQKEGIDYKETFSPVSSKDSFRIIMALVAHFNLELH</sequence>
<evidence type="ECO:0000313" key="1">
    <source>
        <dbReference type="EMBL" id="KAJ4719033.1"/>
    </source>
</evidence>
<reference evidence="1 2" key="1">
    <citation type="journal article" date="2023" name="Science">
        <title>Complex scaffold remodeling in plant triterpene biosynthesis.</title>
        <authorList>
            <person name="De La Pena R."/>
            <person name="Hodgson H."/>
            <person name="Liu J.C."/>
            <person name="Stephenson M.J."/>
            <person name="Martin A.C."/>
            <person name="Owen C."/>
            <person name="Harkess A."/>
            <person name="Leebens-Mack J."/>
            <person name="Jimenez L.E."/>
            <person name="Osbourn A."/>
            <person name="Sattely E.S."/>
        </authorList>
    </citation>
    <scope>NUCLEOTIDE SEQUENCE [LARGE SCALE GENOMIC DNA]</scope>
    <source>
        <strain evidence="2">cv. JPN11</strain>
        <tissue evidence="1">Leaf</tissue>
    </source>
</reference>
<evidence type="ECO:0000313" key="2">
    <source>
        <dbReference type="Proteomes" id="UP001164539"/>
    </source>
</evidence>
<keyword evidence="2" id="KW-1185">Reference proteome</keyword>
<protein>
    <submittedName>
        <fullName evidence="1">Retrovirus-related Pol polyprotein from transposon TNT 1-94</fullName>
    </submittedName>
</protein>
<accession>A0ACC1Y748</accession>
<dbReference type="EMBL" id="CM051398">
    <property type="protein sequence ID" value="KAJ4719033.1"/>
    <property type="molecule type" value="Genomic_DNA"/>
</dbReference>